<evidence type="ECO:0000313" key="11">
    <source>
        <dbReference type="Proteomes" id="UP000294656"/>
    </source>
</evidence>
<dbReference type="EC" id="2.1.1.77" evidence="3 9"/>
<dbReference type="EMBL" id="SNXC01000014">
    <property type="protein sequence ID" value="TDO96415.1"/>
    <property type="molecule type" value="Genomic_DNA"/>
</dbReference>
<comment type="similarity">
    <text evidence="2">Belongs to the methyltransferase superfamily. L-isoaspartyl/D-aspartyl protein methyltransferase family.</text>
</comment>
<comment type="caution">
    <text evidence="10">The sequence shown here is derived from an EMBL/GenBank/DDBJ whole genome shotgun (WGS) entry which is preliminary data.</text>
</comment>
<keyword evidence="5" id="KW-0963">Cytoplasm</keyword>
<keyword evidence="8" id="KW-0949">S-adenosyl-L-methionine</keyword>
<dbReference type="OrthoDB" id="9810066at2"/>
<dbReference type="Proteomes" id="UP000294656">
    <property type="component" value="Unassembled WGS sequence"/>
</dbReference>
<dbReference type="InterPro" id="IPR029063">
    <property type="entry name" value="SAM-dependent_MTases_sf"/>
</dbReference>
<dbReference type="FunFam" id="3.40.50.150:FF:000010">
    <property type="entry name" value="Protein-L-isoaspartate O-methyltransferase"/>
    <property type="match status" value="1"/>
</dbReference>
<reference evidence="10 11" key="1">
    <citation type="submission" date="2019-03" db="EMBL/GenBank/DDBJ databases">
        <title>Genomic Encyclopedia of Type Strains, Phase III (KMG-III): the genomes of soil and plant-associated and newly described type strains.</title>
        <authorList>
            <person name="Whitman W."/>
        </authorList>
    </citation>
    <scope>NUCLEOTIDE SEQUENCE [LARGE SCALE GENOMIC DNA]</scope>
    <source>
        <strain evidence="10 11">CECT 7378</strain>
    </source>
</reference>
<sequence>MTSLLNELLRKTEPRAASMVAYLQESGIRNTEILQLMGSLPRHQFVESAFSHLAYSPTPLPIGKNQTISQPLTVARMSEWLLENARHGRVLEVGTGSGYQTCILANIFNKVHTIERHKTLYDLAMKRLTSFGVSNVEFHHGDGHLGWPTNISMDAIIVTALASKVPHALTDSLKEGGILIMPIEDEISSIGCWKKEGEKWRRLGFAPAQFVPMLEGKEDA</sequence>
<dbReference type="InterPro" id="IPR000682">
    <property type="entry name" value="PCMT"/>
</dbReference>
<evidence type="ECO:0000313" key="10">
    <source>
        <dbReference type="EMBL" id="TDO96415.1"/>
    </source>
</evidence>
<proteinExistence type="inferred from homology"/>
<dbReference type="PANTHER" id="PTHR11579">
    <property type="entry name" value="PROTEIN-L-ISOASPARTATE O-METHYLTRANSFERASE"/>
    <property type="match status" value="1"/>
</dbReference>
<organism evidence="10 11">
    <name type="scientific">Marinomonas balearica</name>
    <dbReference type="NCBI Taxonomy" id="491947"/>
    <lineage>
        <taxon>Bacteria</taxon>
        <taxon>Pseudomonadati</taxon>
        <taxon>Pseudomonadota</taxon>
        <taxon>Gammaproteobacteria</taxon>
        <taxon>Oceanospirillales</taxon>
        <taxon>Oceanospirillaceae</taxon>
        <taxon>Marinomonas</taxon>
    </lineage>
</organism>
<dbReference type="CDD" id="cd02440">
    <property type="entry name" value="AdoMet_MTases"/>
    <property type="match status" value="1"/>
</dbReference>
<dbReference type="RefSeq" id="WP_133504707.1">
    <property type="nucleotide sequence ID" value="NZ_SNXC01000014.1"/>
</dbReference>
<dbReference type="NCBIfam" id="NF001453">
    <property type="entry name" value="PRK00312.1"/>
    <property type="match status" value="1"/>
</dbReference>
<keyword evidence="11" id="KW-1185">Reference proteome</keyword>
<dbReference type="PANTHER" id="PTHR11579:SF0">
    <property type="entry name" value="PROTEIN-L-ISOASPARTATE(D-ASPARTATE) O-METHYLTRANSFERASE"/>
    <property type="match status" value="1"/>
</dbReference>
<dbReference type="AlphaFoldDB" id="A0A4R6M6F8"/>
<protein>
    <recommendedName>
        <fullName evidence="4 9">Protein-L-isoaspartate O-methyltransferase</fullName>
        <ecNumber evidence="3 9">2.1.1.77</ecNumber>
    </recommendedName>
</protein>
<dbReference type="Pfam" id="PF01135">
    <property type="entry name" value="PCMT"/>
    <property type="match status" value="1"/>
</dbReference>
<evidence type="ECO:0000256" key="4">
    <source>
        <dbReference type="ARBA" id="ARBA00013346"/>
    </source>
</evidence>
<evidence type="ECO:0000256" key="8">
    <source>
        <dbReference type="ARBA" id="ARBA00022691"/>
    </source>
</evidence>
<name>A0A4R6M6F8_9GAMM</name>
<evidence type="ECO:0000256" key="1">
    <source>
        <dbReference type="ARBA" id="ARBA00004496"/>
    </source>
</evidence>
<evidence type="ECO:0000256" key="9">
    <source>
        <dbReference type="NCBIfam" id="TIGR00080"/>
    </source>
</evidence>
<accession>A0A4R6M6F8</accession>
<dbReference type="Gene3D" id="3.40.50.150">
    <property type="entry name" value="Vaccinia Virus protein VP39"/>
    <property type="match status" value="1"/>
</dbReference>
<comment type="subcellular location">
    <subcellularLocation>
        <location evidence="1">Cytoplasm</location>
    </subcellularLocation>
</comment>
<evidence type="ECO:0000256" key="3">
    <source>
        <dbReference type="ARBA" id="ARBA00011890"/>
    </source>
</evidence>
<gene>
    <name evidence="10" type="ORF">DFP79_2990</name>
</gene>
<dbReference type="SUPFAM" id="SSF53335">
    <property type="entry name" value="S-adenosyl-L-methionine-dependent methyltransferases"/>
    <property type="match status" value="1"/>
</dbReference>
<dbReference type="GO" id="GO:0032259">
    <property type="term" value="P:methylation"/>
    <property type="evidence" value="ECO:0007669"/>
    <property type="project" value="UniProtKB-KW"/>
</dbReference>
<evidence type="ECO:0000256" key="7">
    <source>
        <dbReference type="ARBA" id="ARBA00022679"/>
    </source>
</evidence>
<dbReference type="GO" id="GO:0005737">
    <property type="term" value="C:cytoplasm"/>
    <property type="evidence" value="ECO:0007669"/>
    <property type="project" value="UniProtKB-SubCell"/>
</dbReference>
<keyword evidence="6 10" id="KW-0489">Methyltransferase</keyword>
<dbReference type="GO" id="GO:0030091">
    <property type="term" value="P:protein repair"/>
    <property type="evidence" value="ECO:0007669"/>
    <property type="project" value="UniProtKB-UniRule"/>
</dbReference>
<evidence type="ECO:0000256" key="6">
    <source>
        <dbReference type="ARBA" id="ARBA00022603"/>
    </source>
</evidence>
<keyword evidence="7 10" id="KW-0808">Transferase</keyword>
<evidence type="ECO:0000256" key="5">
    <source>
        <dbReference type="ARBA" id="ARBA00022490"/>
    </source>
</evidence>
<dbReference type="GO" id="GO:0004719">
    <property type="term" value="F:protein-L-isoaspartate (D-aspartate) O-methyltransferase activity"/>
    <property type="evidence" value="ECO:0007669"/>
    <property type="project" value="UniProtKB-UniRule"/>
</dbReference>
<dbReference type="NCBIfam" id="TIGR00080">
    <property type="entry name" value="pimt"/>
    <property type="match status" value="1"/>
</dbReference>
<evidence type="ECO:0000256" key="2">
    <source>
        <dbReference type="ARBA" id="ARBA00005369"/>
    </source>
</evidence>